<dbReference type="InterPro" id="IPR003395">
    <property type="entry name" value="RecF/RecN/SMC_N"/>
</dbReference>
<dbReference type="RefSeq" id="WP_143848044.1">
    <property type="nucleotide sequence ID" value="NZ_VLXZ01000003.1"/>
</dbReference>
<dbReference type="PROSITE" id="PS00617">
    <property type="entry name" value="RECF_1"/>
    <property type="match status" value="1"/>
</dbReference>
<dbReference type="AlphaFoldDB" id="A0A554A1H4"/>
<dbReference type="HAMAP" id="MF_00365">
    <property type="entry name" value="RecF"/>
    <property type="match status" value="1"/>
</dbReference>
<keyword evidence="9 12" id="KW-0238">DNA-binding</keyword>
<keyword evidence="10 12" id="KW-0234">DNA repair</keyword>
<comment type="function">
    <text evidence="12 13">The RecF protein is involved in DNA metabolism; it is required for DNA replication and normal SOS inducibility. RecF binds preferentially to single-stranded, linear DNA. It also seems to bind ATP.</text>
</comment>
<dbReference type="CDD" id="cd03242">
    <property type="entry name" value="ABC_RecF"/>
    <property type="match status" value="1"/>
</dbReference>
<keyword evidence="5 12" id="KW-0235">DNA replication</keyword>
<dbReference type="InterPro" id="IPR018078">
    <property type="entry name" value="DNA-binding_RecF_CS"/>
</dbReference>
<keyword evidence="4 12" id="KW-0963">Cytoplasm</keyword>
<dbReference type="GO" id="GO:0006260">
    <property type="term" value="P:DNA replication"/>
    <property type="evidence" value="ECO:0007669"/>
    <property type="project" value="UniProtKB-UniRule"/>
</dbReference>
<evidence type="ECO:0000256" key="5">
    <source>
        <dbReference type="ARBA" id="ARBA00022705"/>
    </source>
</evidence>
<gene>
    <name evidence="12 15" type="primary">recF</name>
    <name evidence="15" type="ORF">FN960_07375</name>
</gene>
<dbReference type="GO" id="GO:0003697">
    <property type="term" value="F:single-stranded DNA binding"/>
    <property type="evidence" value="ECO:0007669"/>
    <property type="project" value="UniProtKB-UniRule"/>
</dbReference>
<dbReference type="InterPro" id="IPR027417">
    <property type="entry name" value="P-loop_NTPase"/>
</dbReference>
<dbReference type="InterPro" id="IPR001238">
    <property type="entry name" value="DNA-binding_RecF"/>
</dbReference>
<keyword evidence="8 12" id="KW-0067">ATP-binding</keyword>
<dbReference type="FunFam" id="1.20.1050.90:FF:000002">
    <property type="entry name" value="DNA replication and repair protein RecF"/>
    <property type="match status" value="1"/>
</dbReference>
<evidence type="ECO:0000256" key="3">
    <source>
        <dbReference type="ARBA" id="ARBA00020170"/>
    </source>
</evidence>
<dbReference type="Proteomes" id="UP000318521">
    <property type="component" value="Unassembled WGS sequence"/>
</dbReference>
<dbReference type="NCBIfam" id="TIGR00611">
    <property type="entry name" value="recf"/>
    <property type="match status" value="1"/>
</dbReference>
<feature type="domain" description="RecF/RecN/SMC N-terminal" evidence="14">
    <location>
        <begin position="3"/>
        <end position="362"/>
    </location>
</feature>
<dbReference type="PANTHER" id="PTHR32182">
    <property type="entry name" value="DNA REPLICATION AND REPAIR PROTEIN RECF"/>
    <property type="match status" value="1"/>
</dbReference>
<protein>
    <recommendedName>
        <fullName evidence="3 12">DNA replication and repair protein RecF</fullName>
    </recommendedName>
</protein>
<dbReference type="GO" id="GO:0000731">
    <property type="term" value="P:DNA synthesis involved in DNA repair"/>
    <property type="evidence" value="ECO:0007669"/>
    <property type="project" value="TreeGrafter"/>
</dbReference>
<evidence type="ECO:0000313" key="15">
    <source>
        <dbReference type="EMBL" id="TSB47544.1"/>
    </source>
</evidence>
<evidence type="ECO:0000256" key="1">
    <source>
        <dbReference type="ARBA" id="ARBA00004496"/>
    </source>
</evidence>
<dbReference type="Gene3D" id="1.20.1050.90">
    <property type="entry name" value="RecF/RecN/SMC, N-terminal domain"/>
    <property type="match status" value="1"/>
</dbReference>
<evidence type="ECO:0000256" key="12">
    <source>
        <dbReference type="HAMAP-Rule" id="MF_00365"/>
    </source>
</evidence>
<dbReference type="Pfam" id="PF02463">
    <property type="entry name" value="SMC_N"/>
    <property type="match status" value="1"/>
</dbReference>
<dbReference type="GO" id="GO:0005737">
    <property type="term" value="C:cytoplasm"/>
    <property type="evidence" value="ECO:0007669"/>
    <property type="project" value="UniProtKB-SubCell"/>
</dbReference>
<keyword evidence="16" id="KW-1185">Reference proteome</keyword>
<dbReference type="GO" id="GO:0006302">
    <property type="term" value="P:double-strand break repair"/>
    <property type="evidence" value="ECO:0007669"/>
    <property type="project" value="TreeGrafter"/>
</dbReference>
<proteinExistence type="inferred from homology"/>
<evidence type="ECO:0000256" key="8">
    <source>
        <dbReference type="ARBA" id="ARBA00022840"/>
    </source>
</evidence>
<evidence type="ECO:0000259" key="14">
    <source>
        <dbReference type="Pfam" id="PF02463"/>
    </source>
</evidence>
<evidence type="ECO:0000256" key="6">
    <source>
        <dbReference type="ARBA" id="ARBA00022741"/>
    </source>
</evidence>
<evidence type="ECO:0000256" key="10">
    <source>
        <dbReference type="ARBA" id="ARBA00023204"/>
    </source>
</evidence>
<dbReference type="Gene3D" id="3.40.50.300">
    <property type="entry name" value="P-loop containing nucleotide triphosphate hydrolases"/>
    <property type="match status" value="1"/>
</dbReference>
<dbReference type="EMBL" id="VLXZ01000003">
    <property type="protein sequence ID" value="TSB47544.1"/>
    <property type="molecule type" value="Genomic_DNA"/>
</dbReference>
<evidence type="ECO:0000256" key="4">
    <source>
        <dbReference type="ARBA" id="ARBA00022490"/>
    </source>
</evidence>
<comment type="subcellular location">
    <subcellularLocation>
        <location evidence="1 12 13">Cytoplasm</location>
    </subcellularLocation>
</comment>
<keyword evidence="6 12" id="KW-0547">Nucleotide-binding</keyword>
<organism evidence="15 16">
    <name type="scientific">Alkalicoccobacillus porphyridii</name>
    <dbReference type="NCBI Taxonomy" id="2597270"/>
    <lineage>
        <taxon>Bacteria</taxon>
        <taxon>Bacillati</taxon>
        <taxon>Bacillota</taxon>
        <taxon>Bacilli</taxon>
        <taxon>Bacillales</taxon>
        <taxon>Bacillaceae</taxon>
        <taxon>Alkalicoccobacillus</taxon>
    </lineage>
</organism>
<keyword evidence="11 12" id="KW-0742">SOS response</keyword>
<evidence type="ECO:0000256" key="9">
    <source>
        <dbReference type="ARBA" id="ARBA00023125"/>
    </source>
</evidence>
<dbReference type="SUPFAM" id="SSF52540">
    <property type="entry name" value="P-loop containing nucleoside triphosphate hydrolases"/>
    <property type="match status" value="1"/>
</dbReference>
<comment type="similarity">
    <text evidence="2 12 13">Belongs to the RecF family.</text>
</comment>
<feature type="binding site" evidence="12">
    <location>
        <begin position="30"/>
        <end position="37"/>
    </location>
    <ligand>
        <name>ATP</name>
        <dbReference type="ChEBI" id="CHEBI:30616"/>
    </ligand>
</feature>
<evidence type="ECO:0000256" key="2">
    <source>
        <dbReference type="ARBA" id="ARBA00008016"/>
    </source>
</evidence>
<dbReference type="GO" id="GO:0009432">
    <property type="term" value="P:SOS response"/>
    <property type="evidence" value="ECO:0007669"/>
    <property type="project" value="UniProtKB-UniRule"/>
</dbReference>
<dbReference type="OrthoDB" id="9803889at2"/>
<dbReference type="PROSITE" id="PS00618">
    <property type="entry name" value="RECF_2"/>
    <property type="match status" value="1"/>
</dbReference>
<accession>A0A554A1H4</accession>
<keyword evidence="7 12" id="KW-0227">DNA damage</keyword>
<dbReference type="InterPro" id="IPR042174">
    <property type="entry name" value="RecF_2"/>
</dbReference>
<reference evidence="15 16" key="1">
    <citation type="submission" date="2019-07" db="EMBL/GenBank/DDBJ databases">
        <authorList>
            <person name="Park Y.J."/>
            <person name="Jeong S.E."/>
            <person name="Jung H.S."/>
        </authorList>
    </citation>
    <scope>NUCLEOTIDE SEQUENCE [LARGE SCALE GENOMIC DNA]</scope>
    <source>
        <strain evidence="16">P16(2019)</strain>
    </source>
</reference>
<evidence type="ECO:0000256" key="11">
    <source>
        <dbReference type="ARBA" id="ARBA00023236"/>
    </source>
</evidence>
<evidence type="ECO:0000256" key="7">
    <source>
        <dbReference type="ARBA" id="ARBA00022763"/>
    </source>
</evidence>
<evidence type="ECO:0000256" key="13">
    <source>
        <dbReference type="RuleBase" id="RU000578"/>
    </source>
</evidence>
<dbReference type="PANTHER" id="PTHR32182:SF0">
    <property type="entry name" value="DNA REPLICATION AND REPAIR PROTEIN RECF"/>
    <property type="match status" value="1"/>
</dbReference>
<name>A0A554A1H4_9BACI</name>
<sequence>MRVNKLSLKHYRNYAKAELTFNKQVHVFVGENAQGKTNVLEAIYVLAMAKSHRTAKDKELISWQEEYAGIYGEAQTRTSKLTLELAVSSKGKRVKLNGLEQRRLSEYVGALNVVMFAPEDLHLVKGSPQGRRRFMDMELGQISPVYLHHSSRYQKILQQRNSLLRDWHRKPSVDMMDILTEQLIETAAELIKRRAEFIKKLERWAQTIHSDISRGTEDLQLLYLSSIEVLEDLNLSNLKERLHAVYEKKKEKERIRGTTLFGPHREDLGFLVNGKDVQSFGSQGQQRTTALALKLAEIELIKEEVGEYPVLLLDDVLSELDDYRQSHLLETIQKKVQTFVTTTGLAGVHKKALESAEIFEVKAGHIQVLPTLS</sequence>
<comment type="caution">
    <text evidence="15">The sequence shown here is derived from an EMBL/GenBank/DDBJ whole genome shotgun (WGS) entry which is preliminary data.</text>
</comment>
<evidence type="ECO:0000313" key="16">
    <source>
        <dbReference type="Proteomes" id="UP000318521"/>
    </source>
</evidence>
<dbReference type="GO" id="GO:0005524">
    <property type="term" value="F:ATP binding"/>
    <property type="evidence" value="ECO:0007669"/>
    <property type="project" value="UniProtKB-UniRule"/>
</dbReference>